<name>A0A835UQJ1_VANPL</name>
<accession>A0A835UQJ1</accession>
<dbReference type="PANTHER" id="PTHR19857">
    <property type="entry name" value="MITOCHONDRIAL DIVISION PROTEIN 1-RELATED"/>
    <property type="match status" value="1"/>
</dbReference>
<sequence>MERFMIPFVAQESLRPLHRPPWKRSAVELIGRISTRYKHESCQMLLDLYAEVSSFGNIYNTQRDCPTHIARGVSAANQNRPNTFIREGITGLQFDSKGIYLASVTRSGCLTVLDFEALYCSTYGPYSSLFEDETKHVLHICTSQSLNAVHWNPTNQDEVCCISRHHNVVLLYDIGYVSSEPVEVLETRKPRFSQQELHNGLSDVVFASADKSRLLASGLDGAIYIWDRRVSNLPFVSLSSSSQSPINSIQLDVEDRVVFGASKQGIIHAWDLRGGRASFAFQSHNEVHHPLLTSLKVSSLLEKISPLKVRSFEP</sequence>
<comment type="caution">
    <text evidence="3">The sequence shown here is derived from an EMBL/GenBank/DDBJ whole genome shotgun (WGS) entry which is preliminary data.</text>
</comment>
<dbReference type="OrthoDB" id="10260946at2759"/>
<protein>
    <submittedName>
        <fullName evidence="3">Uncharacterized protein</fullName>
    </submittedName>
</protein>
<keyword evidence="2" id="KW-0677">Repeat</keyword>
<gene>
    <name evidence="3" type="ORF">HPP92_018343</name>
</gene>
<evidence type="ECO:0000313" key="3">
    <source>
        <dbReference type="EMBL" id="KAG0469015.1"/>
    </source>
</evidence>
<dbReference type="InterPro" id="IPR001680">
    <property type="entry name" value="WD40_rpt"/>
</dbReference>
<dbReference type="SUPFAM" id="SSF50978">
    <property type="entry name" value="WD40 repeat-like"/>
    <property type="match status" value="1"/>
</dbReference>
<dbReference type="Proteomes" id="UP000639772">
    <property type="component" value="Chromosome 9"/>
</dbReference>
<evidence type="ECO:0000313" key="4">
    <source>
        <dbReference type="Proteomes" id="UP000639772"/>
    </source>
</evidence>
<organism evidence="3 4">
    <name type="scientific">Vanilla planifolia</name>
    <name type="common">Vanilla</name>
    <dbReference type="NCBI Taxonomy" id="51239"/>
    <lineage>
        <taxon>Eukaryota</taxon>
        <taxon>Viridiplantae</taxon>
        <taxon>Streptophyta</taxon>
        <taxon>Embryophyta</taxon>
        <taxon>Tracheophyta</taxon>
        <taxon>Spermatophyta</taxon>
        <taxon>Magnoliopsida</taxon>
        <taxon>Liliopsida</taxon>
        <taxon>Asparagales</taxon>
        <taxon>Orchidaceae</taxon>
        <taxon>Vanilloideae</taxon>
        <taxon>Vanilleae</taxon>
        <taxon>Vanilla</taxon>
    </lineage>
</organism>
<proteinExistence type="predicted"/>
<dbReference type="PANTHER" id="PTHR19857:SF21">
    <property type="entry name" value="ANAPHASE-PROMOTING COMPLEX SUBUNIT 4 WD40 DOMAIN-CONTAINING PROTEIN"/>
    <property type="match status" value="1"/>
</dbReference>
<keyword evidence="1" id="KW-0853">WD repeat</keyword>
<dbReference type="InterPro" id="IPR051179">
    <property type="entry name" value="WD_repeat_multifunction"/>
</dbReference>
<dbReference type="SMART" id="SM00320">
    <property type="entry name" value="WD40"/>
    <property type="match status" value="4"/>
</dbReference>
<evidence type="ECO:0000256" key="2">
    <source>
        <dbReference type="ARBA" id="ARBA00022737"/>
    </source>
</evidence>
<dbReference type="AlphaFoldDB" id="A0A835UQJ1"/>
<evidence type="ECO:0000256" key="1">
    <source>
        <dbReference type="ARBA" id="ARBA00022574"/>
    </source>
</evidence>
<dbReference type="InterPro" id="IPR015943">
    <property type="entry name" value="WD40/YVTN_repeat-like_dom_sf"/>
</dbReference>
<dbReference type="InterPro" id="IPR036322">
    <property type="entry name" value="WD40_repeat_dom_sf"/>
</dbReference>
<dbReference type="Gene3D" id="2.130.10.10">
    <property type="entry name" value="YVTN repeat-like/Quinoprotein amine dehydrogenase"/>
    <property type="match status" value="1"/>
</dbReference>
<reference evidence="3 4" key="1">
    <citation type="journal article" date="2020" name="Nat. Food">
        <title>A phased Vanilla planifolia genome enables genetic improvement of flavour and production.</title>
        <authorList>
            <person name="Hasing T."/>
            <person name="Tang H."/>
            <person name="Brym M."/>
            <person name="Khazi F."/>
            <person name="Huang T."/>
            <person name="Chambers A.H."/>
        </authorList>
    </citation>
    <scope>NUCLEOTIDE SEQUENCE [LARGE SCALE GENOMIC DNA]</scope>
    <source>
        <tissue evidence="3">Leaf</tissue>
    </source>
</reference>
<dbReference type="EMBL" id="JADCNM010000009">
    <property type="protein sequence ID" value="KAG0469015.1"/>
    <property type="molecule type" value="Genomic_DNA"/>
</dbReference>